<organism evidence="6 7">
    <name type="scientific">Tetragenococcus solitarius</name>
    <dbReference type="NCBI Taxonomy" id="71453"/>
    <lineage>
        <taxon>Bacteria</taxon>
        <taxon>Bacillati</taxon>
        <taxon>Bacillota</taxon>
        <taxon>Bacilli</taxon>
        <taxon>Lactobacillales</taxon>
        <taxon>Enterococcaceae</taxon>
        <taxon>Tetragenococcus</taxon>
    </lineage>
</organism>
<dbReference type="CDD" id="cd05466">
    <property type="entry name" value="PBP2_LTTR_substrate"/>
    <property type="match status" value="1"/>
</dbReference>
<dbReference type="PANTHER" id="PTHR30419:SF8">
    <property type="entry name" value="NITROGEN ASSIMILATION TRANSCRIPTIONAL ACTIVATOR-RELATED"/>
    <property type="match status" value="1"/>
</dbReference>
<comment type="caution">
    <text evidence="6">The sequence shown here is derived from an EMBL/GenBank/DDBJ whole genome shotgun (WGS) entry which is preliminary data.</text>
</comment>
<dbReference type="PROSITE" id="PS50931">
    <property type="entry name" value="HTH_LYSR"/>
    <property type="match status" value="1"/>
</dbReference>
<evidence type="ECO:0000313" key="7">
    <source>
        <dbReference type="Proteomes" id="UP001501577"/>
    </source>
</evidence>
<dbReference type="Pfam" id="PF03466">
    <property type="entry name" value="LysR_substrate"/>
    <property type="match status" value="1"/>
</dbReference>
<comment type="similarity">
    <text evidence="1">Belongs to the LysR transcriptional regulatory family.</text>
</comment>
<dbReference type="Gene3D" id="3.40.190.290">
    <property type="match status" value="1"/>
</dbReference>
<evidence type="ECO:0000313" key="6">
    <source>
        <dbReference type="EMBL" id="GAA3011649.1"/>
    </source>
</evidence>
<dbReference type="InterPro" id="IPR036390">
    <property type="entry name" value="WH_DNA-bd_sf"/>
</dbReference>
<keyword evidence="3" id="KW-0238">DNA-binding</keyword>
<evidence type="ECO:0000256" key="4">
    <source>
        <dbReference type="ARBA" id="ARBA00023163"/>
    </source>
</evidence>
<dbReference type="PANTHER" id="PTHR30419">
    <property type="entry name" value="HTH-TYPE TRANSCRIPTIONAL REGULATOR YBHD"/>
    <property type="match status" value="1"/>
</dbReference>
<evidence type="ECO:0000256" key="1">
    <source>
        <dbReference type="ARBA" id="ARBA00009437"/>
    </source>
</evidence>
<dbReference type="InterPro" id="IPR005119">
    <property type="entry name" value="LysR_subst-bd"/>
</dbReference>
<evidence type="ECO:0000256" key="2">
    <source>
        <dbReference type="ARBA" id="ARBA00023015"/>
    </source>
</evidence>
<dbReference type="Gene3D" id="1.10.10.10">
    <property type="entry name" value="Winged helix-like DNA-binding domain superfamily/Winged helix DNA-binding domain"/>
    <property type="match status" value="1"/>
</dbReference>
<reference evidence="7" key="1">
    <citation type="journal article" date="2019" name="Int. J. Syst. Evol. Microbiol.">
        <title>The Global Catalogue of Microorganisms (GCM) 10K type strain sequencing project: providing services to taxonomists for standard genome sequencing and annotation.</title>
        <authorList>
            <consortium name="The Broad Institute Genomics Platform"/>
            <consortium name="The Broad Institute Genome Sequencing Center for Infectious Disease"/>
            <person name="Wu L."/>
            <person name="Ma J."/>
        </authorList>
    </citation>
    <scope>NUCLEOTIDE SEQUENCE [LARGE SCALE GENOMIC DNA]</scope>
    <source>
        <strain evidence="7">JCM 8736</strain>
    </source>
</reference>
<evidence type="ECO:0000256" key="3">
    <source>
        <dbReference type="ARBA" id="ARBA00023125"/>
    </source>
</evidence>
<dbReference type="PRINTS" id="PR00039">
    <property type="entry name" value="HTHLYSR"/>
</dbReference>
<dbReference type="Pfam" id="PF00126">
    <property type="entry name" value="HTH_1"/>
    <property type="match status" value="1"/>
</dbReference>
<protein>
    <submittedName>
        <fullName evidence="6">LysR family transcriptional regulator</fullName>
    </submittedName>
</protein>
<feature type="domain" description="HTH lysR-type" evidence="5">
    <location>
        <begin position="1"/>
        <end position="62"/>
    </location>
</feature>
<proteinExistence type="inferred from homology"/>
<dbReference type="RefSeq" id="WP_068708060.1">
    <property type="nucleotide sequence ID" value="NZ_BAAAXQ010000013.1"/>
</dbReference>
<dbReference type="InterPro" id="IPR036388">
    <property type="entry name" value="WH-like_DNA-bd_sf"/>
</dbReference>
<gene>
    <name evidence="6" type="ORF">GCM10019998_04900</name>
</gene>
<dbReference type="InterPro" id="IPR050950">
    <property type="entry name" value="HTH-type_LysR_regulators"/>
</dbReference>
<dbReference type="InterPro" id="IPR000847">
    <property type="entry name" value="LysR_HTH_N"/>
</dbReference>
<dbReference type="EMBL" id="BAAAXQ010000013">
    <property type="protein sequence ID" value="GAA3011649.1"/>
    <property type="molecule type" value="Genomic_DNA"/>
</dbReference>
<accession>A0ABN3Y1E8</accession>
<dbReference type="SUPFAM" id="SSF53850">
    <property type="entry name" value="Periplasmic binding protein-like II"/>
    <property type="match status" value="1"/>
</dbReference>
<dbReference type="SUPFAM" id="SSF46785">
    <property type="entry name" value="Winged helix' DNA-binding domain"/>
    <property type="match status" value="1"/>
</dbReference>
<keyword evidence="7" id="KW-1185">Reference proteome</keyword>
<keyword evidence="4" id="KW-0804">Transcription</keyword>
<keyword evidence="2" id="KW-0805">Transcription regulation</keyword>
<evidence type="ECO:0000259" key="5">
    <source>
        <dbReference type="PROSITE" id="PS50931"/>
    </source>
</evidence>
<sequence length="310" mass="35718">MSLKDSLQMLQYIDTLLKYNNFTKAAKNLYISQPYLTQTIKKVEQELGVEIINRQSAHFKLTEAGKIYYQYLETLEAKEADLQKRIARFSRSAQPRIRLGILASLGTFLLPLFVPKFLIKHQNTRLNIEEDLPQINEKRVIEGTLDFFIGQNADTISQELTVHRCGFEHYYVIIPKTSTFYQENEFILPAKSIKLKELLQENLVLTTNGSAIRRQIDQLLNNYKMKPKILLESSNIYTVAALAKNGSGIAVVPESVLSPFEQGAYNLYPISKEFLSLDYFIAYSSNRILSEVEKDFIHGFLNSNKQRHSY</sequence>
<dbReference type="Proteomes" id="UP001501577">
    <property type="component" value="Unassembled WGS sequence"/>
</dbReference>
<name>A0ABN3Y1E8_9ENTE</name>